<organism evidence="1 2">
    <name type="scientific">Methanocorpusculum petauri</name>
    <dbReference type="NCBI Taxonomy" id="3002863"/>
    <lineage>
        <taxon>Archaea</taxon>
        <taxon>Methanobacteriati</taxon>
        <taxon>Methanobacteriota</taxon>
        <taxon>Stenosarchaea group</taxon>
        <taxon>Methanomicrobia</taxon>
        <taxon>Methanomicrobiales</taxon>
        <taxon>Methanocorpusculaceae</taxon>
        <taxon>Methanocorpusculum</taxon>
    </lineage>
</organism>
<keyword evidence="2" id="KW-1185">Reference proteome</keyword>
<dbReference type="PANTHER" id="PTHR39206:SF1">
    <property type="entry name" value="SLL8004 PROTEIN"/>
    <property type="match status" value="1"/>
</dbReference>
<dbReference type="Proteomes" id="UP001141422">
    <property type="component" value="Unassembled WGS sequence"/>
</dbReference>
<name>A0ABT4IEA1_9EURY</name>
<dbReference type="Gene3D" id="3.40.50.300">
    <property type="entry name" value="P-loop containing nucleotide triphosphate hydrolases"/>
    <property type="match status" value="1"/>
</dbReference>
<proteinExistence type="predicted"/>
<dbReference type="PANTHER" id="PTHR39206">
    <property type="entry name" value="SLL8004 PROTEIN"/>
    <property type="match status" value="1"/>
</dbReference>
<protein>
    <submittedName>
        <fullName evidence="1">Uncharacterized protein</fullName>
    </submittedName>
</protein>
<dbReference type="InterPro" id="IPR027417">
    <property type="entry name" value="P-loop_NTPase"/>
</dbReference>
<reference evidence="1" key="1">
    <citation type="submission" date="2022-12" db="EMBL/GenBank/DDBJ databases">
        <title>Isolation and characterisation of novel Methanocorpusculum spp. from native Australian herbivores indicates the genus is ancestrally host-associated.</title>
        <authorList>
            <person name="Volmer J.G."/>
            <person name="Soo R.M."/>
            <person name="Evans P.N."/>
            <person name="Hoedt E.C."/>
            <person name="Astorga Alsina A.L."/>
            <person name="Woodcroft B.J."/>
            <person name="Tyson G.W."/>
            <person name="Hugenholtz P."/>
            <person name="Morrison M."/>
        </authorList>
    </citation>
    <scope>NUCLEOTIDE SEQUENCE</scope>
    <source>
        <strain evidence="1">MG</strain>
    </source>
</reference>
<evidence type="ECO:0000313" key="2">
    <source>
        <dbReference type="Proteomes" id="UP001141422"/>
    </source>
</evidence>
<evidence type="ECO:0000313" key="1">
    <source>
        <dbReference type="EMBL" id="MCZ0860062.1"/>
    </source>
</evidence>
<dbReference type="RefSeq" id="WP_268924284.1">
    <property type="nucleotide sequence ID" value="NZ_JAPTGB010000004.1"/>
</dbReference>
<gene>
    <name evidence="1" type="ORF">O0S10_02310</name>
</gene>
<accession>A0ABT4IEA1</accession>
<sequence>MKADWCLWIGRKLLDNRIRLVYVMTKSPEINVARVQNRVEAGGHAVPEEKIRSRYERSVGFLPEMILSADEALVYDNSYDGCEPLLVFQKGGETVPKPECVMVNRELMDEEVYQWVFRYVVRPLLDRDVLITFPEAGVE</sequence>
<comment type="caution">
    <text evidence="1">The sequence shown here is derived from an EMBL/GenBank/DDBJ whole genome shotgun (WGS) entry which is preliminary data.</text>
</comment>
<dbReference type="EMBL" id="JAPTGB010000004">
    <property type="protein sequence ID" value="MCZ0860062.1"/>
    <property type="molecule type" value="Genomic_DNA"/>
</dbReference>